<dbReference type="EMBL" id="MJIL01000084">
    <property type="protein sequence ID" value="OLQ74322.1"/>
    <property type="molecule type" value="Genomic_DNA"/>
</dbReference>
<keyword evidence="2" id="KW-1185">Reference proteome</keyword>
<protein>
    <submittedName>
        <fullName evidence="1">Uncharacterized protein</fullName>
    </submittedName>
</protein>
<accession>A0A1Q9GIN7</accession>
<dbReference type="Proteomes" id="UP000186905">
    <property type="component" value="Unassembled WGS sequence"/>
</dbReference>
<evidence type="ECO:0000313" key="1">
    <source>
        <dbReference type="EMBL" id="OLQ74322.1"/>
    </source>
</evidence>
<reference evidence="1 2" key="1">
    <citation type="submission" date="2016-09" db="EMBL/GenBank/DDBJ databases">
        <title>Photobacterium proteolyticum sp. nov. a protease producing bacterium isolated from ocean sediments of Laizhou Bay.</title>
        <authorList>
            <person name="Li Y."/>
        </authorList>
    </citation>
    <scope>NUCLEOTIDE SEQUENCE [LARGE SCALE GENOMIC DNA]</scope>
    <source>
        <strain evidence="1 2">13-12</strain>
    </source>
</reference>
<dbReference type="STRING" id="1903952.BIT28_09085"/>
<dbReference type="OrthoDB" id="6287907at2"/>
<comment type="caution">
    <text evidence="1">The sequence shown here is derived from an EMBL/GenBank/DDBJ whole genome shotgun (WGS) entry which is preliminary data.</text>
</comment>
<gene>
    <name evidence="1" type="ORF">BIT28_09085</name>
</gene>
<dbReference type="AlphaFoldDB" id="A0A1Q9GIN7"/>
<proteinExistence type="predicted"/>
<sequence>MSMNDYQKLKGHNEAMENVLGCELPDLAGCHLVINTFRDLTAEQVASEVEAFQPVQGWVMYRDRVVVDDRAPSRHDFIEGEWCRGGDSLKTRLLGDGTYQLISMQLDEKDNGEHACREQVVYLRSGLAVDALENPEAAIYRLWWQQEKQGPRKGRWIPLAQQFVGFHKESK</sequence>
<dbReference type="RefSeq" id="WP_075765799.1">
    <property type="nucleotide sequence ID" value="NZ_MJIL01000084.1"/>
</dbReference>
<evidence type="ECO:0000313" key="2">
    <source>
        <dbReference type="Proteomes" id="UP000186905"/>
    </source>
</evidence>
<name>A0A1Q9GIN7_9GAMM</name>
<organism evidence="1 2">
    <name type="scientific">Photobacterium proteolyticum</name>
    <dbReference type="NCBI Taxonomy" id="1903952"/>
    <lineage>
        <taxon>Bacteria</taxon>
        <taxon>Pseudomonadati</taxon>
        <taxon>Pseudomonadota</taxon>
        <taxon>Gammaproteobacteria</taxon>
        <taxon>Vibrionales</taxon>
        <taxon>Vibrionaceae</taxon>
        <taxon>Photobacterium</taxon>
    </lineage>
</organism>